<keyword evidence="4" id="KW-1185">Reference proteome</keyword>
<dbReference type="OrthoDB" id="8956736at2759"/>
<reference evidence="3" key="1">
    <citation type="journal article" date="2023" name="Science">
        <title>Genome structures resolve the early diversification of teleost fishes.</title>
        <authorList>
            <person name="Parey E."/>
            <person name="Louis A."/>
            <person name="Montfort J."/>
            <person name="Bouchez O."/>
            <person name="Roques C."/>
            <person name="Iampietro C."/>
            <person name="Lluch J."/>
            <person name="Castinel A."/>
            <person name="Donnadieu C."/>
            <person name="Desvignes T."/>
            <person name="Floi Bucao C."/>
            <person name="Jouanno E."/>
            <person name="Wen M."/>
            <person name="Mejri S."/>
            <person name="Dirks R."/>
            <person name="Jansen H."/>
            <person name="Henkel C."/>
            <person name="Chen W.J."/>
            <person name="Zahm M."/>
            <person name="Cabau C."/>
            <person name="Klopp C."/>
            <person name="Thompson A.W."/>
            <person name="Robinson-Rechavi M."/>
            <person name="Braasch I."/>
            <person name="Lecointre G."/>
            <person name="Bobe J."/>
            <person name="Postlethwait J.H."/>
            <person name="Berthelot C."/>
            <person name="Roest Crollius H."/>
            <person name="Guiguen Y."/>
        </authorList>
    </citation>
    <scope>NUCLEOTIDE SEQUENCE</scope>
    <source>
        <strain evidence="3">WJC10195</strain>
    </source>
</reference>
<evidence type="ECO:0000313" key="4">
    <source>
        <dbReference type="Proteomes" id="UP001152622"/>
    </source>
</evidence>
<evidence type="ECO:0000256" key="1">
    <source>
        <dbReference type="SAM" id="Coils"/>
    </source>
</evidence>
<evidence type="ECO:0000256" key="2">
    <source>
        <dbReference type="SAM" id="MobiDB-lite"/>
    </source>
</evidence>
<name>A0A9Q1EPK6_SYNKA</name>
<feature type="region of interest" description="Disordered" evidence="2">
    <location>
        <begin position="213"/>
        <end position="250"/>
    </location>
</feature>
<feature type="compositionally biased region" description="Basic and acidic residues" evidence="2">
    <location>
        <begin position="239"/>
        <end position="250"/>
    </location>
</feature>
<gene>
    <name evidence="3" type="ORF">SKAU_G00325960</name>
</gene>
<protein>
    <submittedName>
        <fullName evidence="3">Uncharacterized protein</fullName>
    </submittedName>
</protein>
<dbReference type="AlphaFoldDB" id="A0A9Q1EPK6"/>
<dbReference type="EMBL" id="JAINUF010000014">
    <property type="protein sequence ID" value="KAJ8342668.1"/>
    <property type="molecule type" value="Genomic_DNA"/>
</dbReference>
<accession>A0A9Q1EPK6</accession>
<sequence length="275" mass="31025">MQGLVERLPDIHEGAGKWTRALEEETMGKLLVVGDQKALLARLLGMAQMEDVLAESGLQAAVNTPYLDGASFDQFRPAMWRTLREDYPTKIDPKSVKGEGVGDTENPATYLHRHLKRWKLETGRNPEGDELMTTLFRTSIVEVMPPPVRSRLEDVVGLNSKTHREFCDHVIHTVEKHRKDEQKLKEQEKEVQRKLSQLQLGELTKKKKVQAMMKAEVPEPRPEAVVSSGGPPRLPMPQGREKPTIPDSGEEVKKALLSFTARSSKKKAKRARARV</sequence>
<evidence type="ECO:0000313" key="3">
    <source>
        <dbReference type="EMBL" id="KAJ8342668.1"/>
    </source>
</evidence>
<dbReference type="Proteomes" id="UP001152622">
    <property type="component" value="Chromosome 14"/>
</dbReference>
<proteinExistence type="predicted"/>
<organism evidence="3 4">
    <name type="scientific">Synaphobranchus kaupii</name>
    <name type="common">Kaup's arrowtooth eel</name>
    <dbReference type="NCBI Taxonomy" id="118154"/>
    <lineage>
        <taxon>Eukaryota</taxon>
        <taxon>Metazoa</taxon>
        <taxon>Chordata</taxon>
        <taxon>Craniata</taxon>
        <taxon>Vertebrata</taxon>
        <taxon>Euteleostomi</taxon>
        <taxon>Actinopterygii</taxon>
        <taxon>Neopterygii</taxon>
        <taxon>Teleostei</taxon>
        <taxon>Anguilliformes</taxon>
        <taxon>Synaphobranchidae</taxon>
        <taxon>Synaphobranchus</taxon>
    </lineage>
</organism>
<comment type="caution">
    <text evidence="3">The sequence shown here is derived from an EMBL/GenBank/DDBJ whole genome shotgun (WGS) entry which is preliminary data.</text>
</comment>
<feature type="coiled-coil region" evidence="1">
    <location>
        <begin position="174"/>
        <end position="201"/>
    </location>
</feature>
<keyword evidence="1" id="KW-0175">Coiled coil</keyword>